<reference evidence="2" key="1">
    <citation type="submission" date="2020-05" db="EMBL/GenBank/DDBJ databases">
        <authorList>
            <person name="Chiriac C."/>
            <person name="Salcher M."/>
            <person name="Ghai R."/>
            <person name="Kavagutti S V."/>
        </authorList>
    </citation>
    <scope>NUCLEOTIDE SEQUENCE</scope>
</reference>
<keyword evidence="1" id="KW-1133">Transmembrane helix</keyword>
<name>A0A6J6CR49_9ZZZZ</name>
<proteinExistence type="predicted"/>
<organism evidence="2">
    <name type="scientific">freshwater metagenome</name>
    <dbReference type="NCBI Taxonomy" id="449393"/>
    <lineage>
        <taxon>unclassified sequences</taxon>
        <taxon>metagenomes</taxon>
        <taxon>ecological metagenomes</taxon>
    </lineage>
</organism>
<sequence>MGYGDQMENQIFRIIFVVFVGLLVAFFVGFGIDAFYPEPVYPQAIQDMWTMLGSKTPTAEELATINALEQAFQLQQQTHNRIVSIVVTIAAVIFLALSVLLEDKNRVMANGIMLGGLFSLLYGAARGLGSQDSMVTFITVGVGLAAVVLIGLRRFSHAREASSAQRD</sequence>
<gene>
    <name evidence="2" type="ORF">UFOPK1591_00127</name>
</gene>
<keyword evidence="1" id="KW-0472">Membrane</keyword>
<protein>
    <submittedName>
        <fullName evidence="2">Unannotated protein</fullName>
    </submittedName>
</protein>
<feature type="transmembrane region" description="Helical" evidence="1">
    <location>
        <begin position="108"/>
        <end position="128"/>
    </location>
</feature>
<evidence type="ECO:0000256" key="1">
    <source>
        <dbReference type="SAM" id="Phobius"/>
    </source>
</evidence>
<feature type="transmembrane region" description="Helical" evidence="1">
    <location>
        <begin position="134"/>
        <end position="152"/>
    </location>
</feature>
<feature type="transmembrane region" description="Helical" evidence="1">
    <location>
        <begin position="12"/>
        <end position="32"/>
    </location>
</feature>
<feature type="transmembrane region" description="Helical" evidence="1">
    <location>
        <begin position="82"/>
        <end position="101"/>
    </location>
</feature>
<keyword evidence="1" id="KW-0812">Transmembrane</keyword>
<accession>A0A6J6CR49</accession>
<dbReference type="AlphaFoldDB" id="A0A6J6CR49"/>
<dbReference type="EMBL" id="CAEZTD010000006">
    <property type="protein sequence ID" value="CAB4552338.1"/>
    <property type="molecule type" value="Genomic_DNA"/>
</dbReference>
<evidence type="ECO:0000313" key="2">
    <source>
        <dbReference type="EMBL" id="CAB4552338.1"/>
    </source>
</evidence>